<feature type="region of interest" description="Disordered" evidence="2">
    <location>
        <begin position="168"/>
        <end position="222"/>
    </location>
</feature>
<feature type="region of interest" description="Disordered" evidence="2">
    <location>
        <begin position="355"/>
        <end position="399"/>
    </location>
</feature>
<protein>
    <submittedName>
        <fullName evidence="3">Uncharacterized protein</fullName>
    </submittedName>
</protein>
<feature type="compositionally biased region" description="Low complexity" evidence="2">
    <location>
        <begin position="357"/>
        <end position="381"/>
    </location>
</feature>
<organism evidence="3">
    <name type="scientific">Pseudo-nitzschia australis</name>
    <dbReference type="NCBI Taxonomy" id="44445"/>
    <lineage>
        <taxon>Eukaryota</taxon>
        <taxon>Sar</taxon>
        <taxon>Stramenopiles</taxon>
        <taxon>Ochrophyta</taxon>
        <taxon>Bacillariophyta</taxon>
        <taxon>Bacillariophyceae</taxon>
        <taxon>Bacillariophycidae</taxon>
        <taxon>Bacillariales</taxon>
        <taxon>Bacillariaceae</taxon>
        <taxon>Pseudo-nitzschia</taxon>
    </lineage>
</organism>
<feature type="compositionally biased region" description="Basic and acidic residues" evidence="2">
    <location>
        <begin position="59"/>
        <end position="72"/>
    </location>
</feature>
<feature type="region of interest" description="Disordered" evidence="2">
    <location>
        <begin position="301"/>
        <end position="327"/>
    </location>
</feature>
<evidence type="ECO:0000313" key="3">
    <source>
        <dbReference type="EMBL" id="CAE0720775.1"/>
    </source>
</evidence>
<feature type="compositionally biased region" description="Basic residues" evidence="2">
    <location>
        <begin position="184"/>
        <end position="198"/>
    </location>
</feature>
<feature type="compositionally biased region" description="Polar residues" evidence="2">
    <location>
        <begin position="301"/>
        <end position="322"/>
    </location>
</feature>
<feature type="coiled-coil region" evidence="1">
    <location>
        <begin position="419"/>
        <end position="453"/>
    </location>
</feature>
<feature type="region of interest" description="Disordered" evidence="2">
    <location>
        <begin position="512"/>
        <end position="535"/>
    </location>
</feature>
<dbReference type="AlphaFoldDB" id="A0A7S4AMM9"/>
<feature type="region of interest" description="Disordered" evidence="2">
    <location>
        <begin position="59"/>
        <end position="78"/>
    </location>
</feature>
<evidence type="ECO:0000256" key="2">
    <source>
        <dbReference type="SAM" id="MobiDB-lite"/>
    </source>
</evidence>
<feature type="coiled-coil region" evidence="1">
    <location>
        <begin position="137"/>
        <end position="164"/>
    </location>
</feature>
<name>A0A7S4AMM9_9STRA</name>
<evidence type="ECO:0000256" key="1">
    <source>
        <dbReference type="SAM" id="Coils"/>
    </source>
</evidence>
<sequence>MGLRAAEQLVAELAANRVGTDVKPTEDQQELNIPGFLVYLFGIVIAEEEYQRRKDHREPLRLPNDEQQEVPHSRSFSFSPTRRESRFAAFQKQYWASVSNDDASVVHKCCSDEQKSWISSSLASKPFKLTTRVYPSKEQKEIIKQDLLNECEKLESLSNAALESLLREEESSSSSSVRDGASKQNKKRRGKKKKKKQNNKPQQQQFTNIEENTFVLEGDKEDERKVDNTLEEVVATTLQHSSVDSMLVEQNSWVEVRRNEDKQVAWNANATLRQCIPEGKDTPNNASQDIIPAVVESGLGNSTEKGVTKNNKHNASASASTSDPRDVIVIGHENKDLALTSTGLCSDQIDTIIDNTSSSSSSSPSSSSSSSPISPLEVPSSKRLATSNASSDQDGLRDRRYRHTAAASTTITTTNAFELAKQTQRIADLELELSDANRQLAKERMLLVQQQQQNRYANTNTNNATTKTKPWREEKERYENLIRALQLRLYISENKLRTYEEALESHVRAVSTVSSSSNATGTRTDNNNNNEEQMLLPNSPSLISKVLGNKKGIGKAGGCIW</sequence>
<feature type="compositionally biased region" description="Polar residues" evidence="2">
    <location>
        <begin position="518"/>
        <end position="535"/>
    </location>
</feature>
<keyword evidence="1" id="KW-0175">Coiled coil</keyword>
<gene>
    <name evidence="3" type="ORF">PAUS00366_LOCUS13529</name>
</gene>
<dbReference type="EMBL" id="HBIX01019006">
    <property type="protein sequence ID" value="CAE0720775.1"/>
    <property type="molecule type" value="Transcribed_RNA"/>
</dbReference>
<accession>A0A7S4AMM9</accession>
<feature type="compositionally biased region" description="Polar residues" evidence="2">
    <location>
        <begin position="383"/>
        <end position="393"/>
    </location>
</feature>
<reference evidence="3" key="1">
    <citation type="submission" date="2021-01" db="EMBL/GenBank/DDBJ databases">
        <authorList>
            <person name="Corre E."/>
            <person name="Pelletier E."/>
            <person name="Niang G."/>
            <person name="Scheremetjew M."/>
            <person name="Finn R."/>
            <person name="Kale V."/>
            <person name="Holt S."/>
            <person name="Cochrane G."/>
            <person name="Meng A."/>
            <person name="Brown T."/>
            <person name="Cohen L."/>
        </authorList>
    </citation>
    <scope>NUCLEOTIDE SEQUENCE</scope>
    <source>
        <strain evidence="3">10249 10 AB</strain>
    </source>
</reference>
<proteinExistence type="predicted"/>